<dbReference type="STRING" id="1314785.A0A165F8D2"/>
<dbReference type="EMBL" id="KV427614">
    <property type="protein sequence ID" value="KZT08582.1"/>
    <property type="molecule type" value="Genomic_DNA"/>
</dbReference>
<dbReference type="OrthoDB" id="2506810at2759"/>
<evidence type="ECO:0000313" key="4">
    <source>
        <dbReference type="EMBL" id="KZT08582.1"/>
    </source>
</evidence>
<evidence type="ECO:0000256" key="2">
    <source>
        <dbReference type="PROSITE-ProRule" id="PRU00035"/>
    </source>
</evidence>
<organism evidence="4 5">
    <name type="scientific">Laetiporus sulphureus 93-53</name>
    <dbReference type="NCBI Taxonomy" id="1314785"/>
    <lineage>
        <taxon>Eukaryota</taxon>
        <taxon>Fungi</taxon>
        <taxon>Dikarya</taxon>
        <taxon>Basidiomycota</taxon>
        <taxon>Agaricomycotina</taxon>
        <taxon>Agaricomycetes</taxon>
        <taxon>Polyporales</taxon>
        <taxon>Laetiporus</taxon>
    </lineage>
</organism>
<evidence type="ECO:0000256" key="1">
    <source>
        <dbReference type="ARBA" id="ARBA00023117"/>
    </source>
</evidence>
<dbReference type="GeneID" id="63825448"/>
<accession>A0A165F8D2</accession>
<name>A0A165F8D2_9APHY</name>
<dbReference type="Pfam" id="PF00439">
    <property type="entry name" value="Bromodomain"/>
    <property type="match status" value="1"/>
</dbReference>
<dbReference type="PRINTS" id="PR00503">
    <property type="entry name" value="BROMODOMAIN"/>
</dbReference>
<dbReference type="AlphaFoldDB" id="A0A165F8D2"/>
<reference evidence="4 5" key="1">
    <citation type="journal article" date="2016" name="Mol. Biol. Evol.">
        <title>Comparative Genomics of Early-Diverging Mushroom-Forming Fungi Provides Insights into the Origins of Lignocellulose Decay Capabilities.</title>
        <authorList>
            <person name="Nagy L.G."/>
            <person name="Riley R."/>
            <person name="Tritt A."/>
            <person name="Adam C."/>
            <person name="Daum C."/>
            <person name="Floudas D."/>
            <person name="Sun H."/>
            <person name="Yadav J.S."/>
            <person name="Pangilinan J."/>
            <person name="Larsson K.H."/>
            <person name="Matsuura K."/>
            <person name="Barry K."/>
            <person name="Labutti K."/>
            <person name="Kuo R."/>
            <person name="Ohm R.A."/>
            <person name="Bhattacharya S.S."/>
            <person name="Shirouzu T."/>
            <person name="Yoshinaga Y."/>
            <person name="Martin F.M."/>
            <person name="Grigoriev I.V."/>
            <person name="Hibbett D.S."/>
        </authorList>
    </citation>
    <scope>NUCLEOTIDE SEQUENCE [LARGE SCALE GENOMIC DNA]</scope>
    <source>
        <strain evidence="4 5">93-53</strain>
    </source>
</reference>
<sequence length="78" mass="8899">MPEELCKRSDIIASPFDEPSDWVNIAVPQYQTIGLSTIRQRLHKGECATPKNFRDDFKLIIRNAITFNPPMSPVHEAC</sequence>
<dbReference type="SUPFAM" id="SSF47370">
    <property type="entry name" value="Bromodomain"/>
    <property type="match status" value="1"/>
</dbReference>
<dbReference type="Gene3D" id="1.20.920.10">
    <property type="entry name" value="Bromodomain-like"/>
    <property type="match status" value="1"/>
</dbReference>
<dbReference type="GO" id="GO:0006325">
    <property type="term" value="P:chromatin organization"/>
    <property type="evidence" value="ECO:0007669"/>
    <property type="project" value="UniProtKB-ARBA"/>
</dbReference>
<feature type="domain" description="Bromo" evidence="3">
    <location>
        <begin position="8"/>
        <end position="75"/>
    </location>
</feature>
<keyword evidence="1 2" id="KW-0103">Bromodomain</keyword>
<dbReference type="InterPro" id="IPR036427">
    <property type="entry name" value="Bromodomain-like_sf"/>
</dbReference>
<evidence type="ECO:0000313" key="5">
    <source>
        <dbReference type="Proteomes" id="UP000076871"/>
    </source>
</evidence>
<dbReference type="InParanoid" id="A0A165F8D2"/>
<dbReference type="RefSeq" id="XP_040766322.1">
    <property type="nucleotide sequence ID" value="XM_040908419.1"/>
</dbReference>
<protein>
    <recommendedName>
        <fullName evidence="3">Bromo domain-containing protein</fullName>
    </recommendedName>
</protein>
<keyword evidence="5" id="KW-1185">Reference proteome</keyword>
<dbReference type="PROSITE" id="PS50014">
    <property type="entry name" value="BROMODOMAIN_2"/>
    <property type="match status" value="1"/>
</dbReference>
<evidence type="ECO:0000259" key="3">
    <source>
        <dbReference type="PROSITE" id="PS50014"/>
    </source>
</evidence>
<gene>
    <name evidence="4" type="ORF">LAESUDRAFT_723449</name>
</gene>
<dbReference type="Proteomes" id="UP000076871">
    <property type="component" value="Unassembled WGS sequence"/>
</dbReference>
<dbReference type="InterPro" id="IPR001487">
    <property type="entry name" value="Bromodomain"/>
</dbReference>
<proteinExistence type="predicted"/>